<dbReference type="PATRIC" id="fig|67356.5.peg.4970"/>
<feature type="region of interest" description="Disordered" evidence="1">
    <location>
        <begin position="61"/>
        <end position="98"/>
    </location>
</feature>
<accession>A0A0L8L583</accession>
<evidence type="ECO:0000256" key="1">
    <source>
        <dbReference type="SAM" id="MobiDB-lite"/>
    </source>
</evidence>
<gene>
    <name evidence="3" type="ORF">ADK37_23320</name>
</gene>
<dbReference type="AlphaFoldDB" id="A0A0L8L583"/>
<keyword evidence="4" id="KW-1185">Reference proteome</keyword>
<feature type="transmembrane region" description="Helical" evidence="2">
    <location>
        <begin position="12"/>
        <end position="40"/>
    </location>
</feature>
<protein>
    <submittedName>
        <fullName evidence="3">Uncharacterized protein</fullName>
    </submittedName>
</protein>
<reference evidence="4" key="1">
    <citation type="submission" date="2015-07" db="EMBL/GenBank/DDBJ databases">
        <authorList>
            <person name="Ju K.-S."/>
            <person name="Doroghazi J.R."/>
            <person name="Metcalf W.W."/>
        </authorList>
    </citation>
    <scope>NUCLEOTIDE SEQUENCE [LARGE SCALE GENOMIC DNA]</scope>
    <source>
        <strain evidence="4">NRRL 2290</strain>
    </source>
</reference>
<dbReference type="STRING" id="67356.AQJ84_11255"/>
<dbReference type="Proteomes" id="UP000037251">
    <property type="component" value="Unassembled WGS sequence"/>
</dbReference>
<dbReference type="EMBL" id="LGUS01000174">
    <property type="protein sequence ID" value="KOG33312.1"/>
    <property type="molecule type" value="Genomic_DNA"/>
</dbReference>
<keyword evidence="2" id="KW-0812">Transmembrane</keyword>
<keyword evidence="2" id="KW-0472">Membrane</keyword>
<evidence type="ECO:0000313" key="3">
    <source>
        <dbReference type="EMBL" id="KOG33312.1"/>
    </source>
</evidence>
<sequence>MIGEAVDTVVTVGWALAAWIAALAFVAAVVLHSVVAAVWWAGRVLWRGVTAALAATGPRTALSAPLTTEQPDAVPEPPAPAERRTAPHRPAWARKEAA</sequence>
<name>A0A0L8L583_9ACTN</name>
<evidence type="ECO:0000313" key="4">
    <source>
        <dbReference type="Proteomes" id="UP000037251"/>
    </source>
</evidence>
<keyword evidence="2" id="KW-1133">Transmembrane helix</keyword>
<comment type="caution">
    <text evidence="3">The sequence shown here is derived from an EMBL/GenBank/DDBJ whole genome shotgun (WGS) entry which is preliminary data.</text>
</comment>
<organism evidence="3 4">
    <name type="scientific">Streptomyces resistomycificus</name>
    <dbReference type="NCBI Taxonomy" id="67356"/>
    <lineage>
        <taxon>Bacteria</taxon>
        <taxon>Bacillati</taxon>
        <taxon>Actinomycetota</taxon>
        <taxon>Actinomycetes</taxon>
        <taxon>Kitasatosporales</taxon>
        <taxon>Streptomycetaceae</taxon>
        <taxon>Streptomyces</taxon>
        <taxon>Streptomyces aurantiacus group</taxon>
    </lineage>
</organism>
<proteinExistence type="predicted"/>
<evidence type="ECO:0000256" key="2">
    <source>
        <dbReference type="SAM" id="Phobius"/>
    </source>
</evidence>